<feature type="compositionally biased region" description="Polar residues" evidence="6">
    <location>
        <begin position="145"/>
        <end position="155"/>
    </location>
</feature>
<feature type="region of interest" description="Disordered" evidence="6">
    <location>
        <begin position="1"/>
        <end position="163"/>
    </location>
</feature>
<dbReference type="InterPro" id="IPR010920">
    <property type="entry name" value="LSM_dom_sf"/>
</dbReference>
<evidence type="ECO:0000256" key="7">
    <source>
        <dbReference type="SAM" id="Phobius"/>
    </source>
</evidence>
<feature type="transmembrane region" description="Helical" evidence="7">
    <location>
        <begin position="287"/>
        <end position="311"/>
    </location>
</feature>
<feature type="compositionally biased region" description="Basic and acidic residues" evidence="6">
    <location>
        <begin position="26"/>
        <end position="38"/>
    </location>
</feature>
<feature type="transmembrane region" description="Helical" evidence="7">
    <location>
        <begin position="250"/>
        <end position="275"/>
    </location>
</feature>
<feature type="compositionally biased region" description="Polar residues" evidence="6">
    <location>
        <begin position="96"/>
        <end position="126"/>
    </location>
</feature>
<feature type="compositionally biased region" description="Polar residues" evidence="6">
    <location>
        <begin position="11"/>
        <end position="23"/>
    </location>
</feature>
<dbReference type="PROSITE" id="PS50222">
    <property type="entry name" value="EF_HAND_2"/>
    <property type="match status" value="1"/>
</dbReference>
<dbReference type="GO" id="GO:0006874">
    <property type="term" value="P:intracellular calcium ion homeostasis"/>
    <property type="evidence" value="ECO:0007669"/>
    <property type="project" value="TreeGrafter"/>
</dbReference>
<proteinExistence type="predicted"/>
<dbReference type="GO" id="GO:0005509">
    <property type="term" value="F:calcium ion binding"/>
    <property type="evidence" value="ECO:0007669"/>
    <property type="project" value="InterPro"/>
</dbReference>
<dbReference type="InterPro" id="IPR002048">
    <property type="entry name" value="EF_hand_dom"/>
</dbReference>
<accession>A0A0F7SKL7</accession>
<dbReference type="InterPro" id="IPR006685">
    <property type="entry name" value="MscS_channel_2nd"/>
</dbReference>
<feature type="compositionally biased region" description="Polar residues" evidence="6">
    <location>
        <begin position="57"/>
        <end position="77"/>
    </location>
</feature>
<dbReference type="Gene3D" id="2.30.30.60">
    <property type="match status" value="1"/>
</dbReference>
<feature type="compositionally biased region" description="Polar residues" evidence="6">
    <location>
        <begin position="445"/>
        <end position="465"/>
    </location>
</feature>
<keyword evidence="5 7" id="KW-0472">Membrane</keyword>
<feature type="compositionally biased region" description="Polar residues" evidence="6">
    <location>
        <begin position="400"/>
        <end position="411"/>
    </location>
</feature>
<sequence>MSSPKNRTDAPSRSLYTPTSTGPARQPKEYRRTDRTDHSSPSSSNSDPNTPLRMRYNDNSLGNDLNNPSAYSLGTTDNETHDESGRFQPDLPPQNQPQSELQPQPWSSSNRSFSVSPTERQQNTDENAFRLPGPSYMEPIHPGTSDDTPSDGTASDHTDDEFDWDVDDEINHDQAKTFEALGGGTSKAIRARRGRRVYLWFKGLSRWFRAFMSAFIGCTILMIPFIVVMTEFKNNPAKSQVQTWSLFLTISWAIGCALNVLVDFLPHLFTMLIMWISGKVPENLKTYVELMLAVSTWVKIFVYSVDIWVTLSVTRAAISPSGSYWVYINRVAQAIFAASILLLTEKVLLQIIAINFHRKALKDRLTLNAEALRALDKLSKAIRTFPTSRLRGAHKRGKSGNISSSRTNSPFDTPGSIPGTPFTRPGTPSTESQPIDFAPHHQQDHNSMTTTTVRPSPLSRQTDVSELTVKAKGKKKSAAKVVTGLGRQIKDIAMEGMFGKGPEIGSLASARQLARKLFEELEYQTGQNARGITRHTLTVDDFLPYFRSQEDAQTAFAHFDQDGNGDLSKREMRGAVQRIYRERKALTASLADMSSAIGKMDGVLLGVALIICVFVFLLIFNKSSTVTSLVPVCTFVVGFSFIFANTAKTLFESLIFIFATHPFDVGDLVLIDTDYLFVKEFGLVSTTFRRVDNQEIIAPNALLASAKLIHNIRRSRAMWEVISIQIAYDTPLEVIEDLNVRVKQYLMDNNREWGGSHQLNINNISQQNAIYIDIAIEHKSNWHDWGARWARRTAFMKNLKTTLEVLEMTYSLPVQPIILPSGSEDLAAFGRMTSGGNNMMGDMGNSNGMLSPSPFPSGFPSAGGRPPLSVNTFAR</sequence>
<dbReference type="InterPro" id="IPR018247">
    <property type="entry name" value="EF_Hand_1_Ca_BS"/>
</dbReference>
<dbReference type="SUPFAM" id="SSF50182">
    <property type="entry name" value="Sm-like ribonucleoproteins"/>
    <property type="match status" value="1"/>
</dbReference>
<keyword evidence="4 7" id="KW-1133">Transmembrane helix</keyword>
<dbReference type="InterPro" id="IPR011992">
    <property type="entry name" value="EF-hand-dom_pair"/>
</dbReference>
<dbReference type="Pfam" id="PF25886">
    <property type="entry name" value="Msy1"/>
    <property type="match status" value="1"/>
</dbReference>
<dbReference type="EMBL" id="LN483273">
    <property type="protein sequence ID" value="CDZ97984.1"/>
    <property type="molecule type" value="Genomic_DNA"/>
</dbReference>
<evidence type="ECO:0000256" key="3">
    <source>
        <dbReference type="ARBA" id="ARBA00022837"/>
    </source>
</evidence>
<dbReference type="InterPro" id="IPR023408">
    <property type="entry name" value="MscS_beta-dom_sf"/>
</dbReference>
<dbReference type="GO" id="GO:0016020">
    <property type="term" value="C:membrane"/>
    <property type="evidence" value="ECO:0007669"/>
    <property type="project" value="UniProtKB-SubCell"/>
</dbReference>
<evidence type="ECO:0000256" key="2">
    <source>
        <dbReference type="ARBA" id="ARBA00022692"/>
    </source>
</evidence>
<dbReference type="PANTHER" id="PTHR31323:SF11">
    <property type="entry name" value="EF-HAND DOMAIN-CONTAINING PROTEIN"/>
    <property type="match status" value="1"/>
</dbReference>
<dbReference type="AlphaFoldDB" id="A0A0F7SKL7"/>
<dbReference type="PROSITE" id="PS00018">
    <property type="entry name" value="EF_HAND_1"/>
    <property type="match status" value="1"/>
</dbReference>
<feature type="domain" description="EF-hand" evidence="8">
    <location>
        <begin position="547"/>
        <end position="582"/>
    </location>
</feature>
<organism evidence="9">
    <name type="scientific">Phaffia rhodozyma</name>
    <name type="common">Yeast</name>
    <name type="synonym">Xanthophyllomyces dendrorhous</name>
    <dbReference type="NCBI Taxonomy" id="264483"/>
    <lineage>
        <taxon>Eukaryota</taxon>
        <taxon>Fungi</taxon>
        <taxon>Dikarya</taxon>
        <taxon>Basidiomycota</taxon>
        <taxon>Agaricomycotina</taxon>
        <taxon>Tremellomycetes</taxon>
        <taxon>Cystofilobasidiales</taxon>
        <taxon>Mrakiaceae</taxon>
        <taxon>Phaffia</taxon>
    </lineage>
</organism>
<dbReference type="Gene3D" id="1.10.238.10">
    <property type="entry name" value="EF-hand"/>
    <property type="match status" value="1"/>
</dbReference>
<evidence type="ECO:0000313" key="9">
    <source>
        <dbReference type="EMBL" id="CDZ97984.1"/>
    </source>
</evidence>
<feature type="transmembrane region" description="Helical" evidence="7">
    <location>
        <begin position="626"/>
        <end position="644"/>
    </location>
</feature>
<dbReference type="InterPro" id="IPR058650">
    <property type="entry name" value="Msy1/2-like"/>
</dbReference>
<name>A0A0F7SKL7_PHARH</name>
<feature type="transmembrane region" description="Helical" evidence="7">
    <location>
        <begin position="331"/>
        <end position="354"/>
    </location>
</feature>
<reference evidence="9" key="1">
    <citation type="submission" date="2014-08" db="EMBL/GenBank/DDBJ databases">
        <authorList>
            <person name="Sharma Rahul"/>
            <person name="Thines Marco"/>
        </authorList>
    </citation>
    <scope>NUCLEOTIDE SEQUENCE</scope>
</reference>
<feature type="transmembrane region" description="Helical" evidence="7">
    <location>
        <begin position="210"/>
        <end position="230"/>
    </location>
</feature>
<feature type="compositionally biased region" description="Basic and acidic residues" evidence="6">
    <location>
        <begin position="1"/>
        <end position="10"/>
    </location>
</feature>
<feature type="region of interest" description="Disordered" evidence="6">
    <location>
        <begin position="389"/>
        <end position="469"/>
    </location>
</feature>
<keyword evidence="2 7" id="KW-0812">Transmembrane</keyword>
<evidence type="ECO:0000256" key="1">
    <source>
        <dbReference type="ARBA" id="ARBA00004370"/>
    </source>
</evidence>
<evidence type="ECO:0000256" key="5">
    <source>
        <dbReference type="ARBA" id="ARBA00023136"/>
    </source>
</evidence>
<protein>
    <submittedName>
        <fullName evidence="9">Predicted mechanosensitive ion channel</fullName>
    </submittedName>
</protein>
<evidence type="ECO:0000259" key="8">
    <source>
        <dbReference type="PROSITE" id="PS50222"/>
    </source>
</evidence>
<evidence type="ECO:0000256" key="4">
    <source>
        <dbReference type="ARBA" id="ARBA00022989"/>
    </source>
</evidence>
<dbReference type="SUPFAM" id="SSF47473">
    <property type="entry name" value="EF-hand"/>
    <property type="match status" value="1"/>
</dbReference>
<feature type="transmembrane region" description="Helical" evidence="7">
    <location>
        <begin position="602"/>
        <end position="620"/>
    </location>
</feature>
<dbReference type="Pfam" id="PF00924">
    <property type="entry name" value="MS_channel_2nd"/>
    <property type="match status" value="1"/>
</dbReference>
<comment type="subcellular location">
    <subcellularLocation>
        <location evidence="1">Membrane</location>
    </subcellularLocation>
</comment>
<dbReference type="GO" id="GO:0005262">
    <property type="term" value="F:calcium channel activity"/>
    <property type="evidence" value="ECO:0007669"/>
    <property type="project" value="TreeGrafter"/>
</dbReference>
<keyword evidence="3" id="KW-0106">Calcium</keyword>
<evidence type="ECO:0000256" key="6">
    <source>
        <dbReference type="SAM" id="MobiDB-lite"/>
    </source>
</evidence>
<feature type="compositionally biased region" description="Low complexity" evidence="6">
    <location>
        <begin position="39"/>
        <end position="51"/>
    </location>
</feature>
<dbReference type="PANTHER" id="PTHR31323">
    <property type="entry name" value="MECHANOSENSITIVE ION CHANNEL PROTEIN MSY2"/>
    <property type="match status" value="1"/>
</dbReference>